<feature type="region of interest" description="Disordered" evidence="6">
    <location>
        <begin position="1"/>
        <end position="40"/>
    </location>
</feature>
<keyword evidence="9" id="KW-1185">Reference proteome</keyword>
<proteinExistence type="inferred from homology"/>
<feature type="active site" evidence="5">
    <location>
        <position position="431"/>
    </location>
</feature>
<evidence type="ECO:0000256" key="6">
    <source>
        <dbReference type="SAM" id="MobiDB-lite"/>
    </source>
</evidence>
<name>A0A4U0U3C7_9PEZI</name>
<evidence type="ECO:0000313" key="8">
    <source>
        <dbReference type="EMBL" id="TKA29530.1"/>
    </source>
</evidence>
<evidence type="ECO:0000259" key="7">
    <source>
        <dbReference type="Pfam" id="PF01974"/>
    </source>
</evidence>
<evidence type="ECO:0000313" key="9">
    <source>
        <dbReference type="Proteomes" id="UP000308549"/>
    </source>
</evidence>
<organism evidence="8 9">
    <name type="scientific">Salinomyces thailandicus</name>
    <dbReference type="NCBI Taxonomy" id="706561"/>
    <lineage>
        <taxon>Eukaryota</taxon>
        <taxon>Fungi</taxon>
        <taxon>Dikarya</taxon>
        <taxon>Ascomycota</taxon>
        <taxon>Pezizomycotina</taxon>
        <taxon>Dothideomycetes</taxon>
        <taxon>Dothideomycetidae</taxon>
        <taxon>Mycosphaerellales</taxon>
        <taxon>Teratosphaeriaceae</taxon>
        <taxon>Salinomyces</taxon>
    </lineage>
</organism>
<dbReference type="InterPro" id="IPR016589">
    <property type="entry name" value="tRNA_splic_SEN2"/>
</dbReference>
<dbReference type="CDD" id="cd22363">
    <property type="entry name" value="tRNA-intron_lyase_C"/>
    <property type="match status" value="1"/>
</dbReference>
<comment type="similarity">
    <text evidence="1 4">Belongs to the tRNA-intron endonuclease family.</text>
</comment>
<protein>
    <recommendedName>
        <fullName evidence="4">tRNA-splicing endonuclease subunit Sen2</fullName>
        <ecNumber evidence="4">4.6.1.16</ecNumber>
    </recommendedName>
</protein>
<keyword evidence="2 4" id="KW-0819">tRNA processing</keyword>
<dbReference type="InterPro" id="IPR011856">
    <property type="entry name" value="tRNA_endonuc-like_dom_sf"/>
</dbReference>
<gene>
    <name evidence="8" type="ORF">B0A50_03543</name>
</gene>
<feature type="domain" description="tRNA intron endonuclease catalytic" evidence="7">
    <location>
        <begin position="340"/>
        <end position="439"/>
    </location>
</feature>
<evidence type="ECO:0000256" key="3">
    <source>
        <dbReference type="ARBA" id="ARBA00023239"/>
    </source>
</evidence>
<dbReference type="GO" id="GO:0000213">
    <property type="term" value="F:tRNA-intron lyase activity"/>
    <property type="evidence" value="ECO:0007669"/>
    <property type="project" value="UniProtKB-UniRule"/>
</dbReference>
<dbReference type="PANTHER" id="PTHR21227:SF0">
    <property type="entry name" value="TRNA-SPLICING ENDONUCLEASE SUBUNIT SEN2"/>
    <property type="match status" value="1"/>
</dbReference>
<dbReference type="FunFam" id="3.40.1350.10:FF:000007">
    <property type="entry name" value="tRNA-splicing endonuclease subunit Sen2"/>
    <property type="match status" value="1"/>
</dbReference>
<feature type="active site" evidence="5">
    <location>
        <position position="370"/>
    </location>
</feature>
<dbReference type="GO" id="GO:0000379">
    <property type="term" value="P:tRNA-type intron splice site recognition and cleavage"/>
    <property type="evidence" value="ECO:0007669"/>
    <property type="project" value="TreeGrafter"/>
</dbReference>
<dbReference type="Proteomes" id="UP000308549">
    <property type="component" value="Unassembled WGS sequence"/>
</dbReference>
<comment type="caution">
    <text evidence="8">The sequence shown here is derived from an EMBL/GenBank/DDBJ whole genome shotgun (WGS) entry which is preliminary data.</text>
</comment>
<evidence type="ECO:0000256" key="1">
    <source>
        <dbReference type="ARBA" id="ARBA00008078"/>
    </source>
</evidence>
<dbReference type="Pfam" id="PF01974">
    <property type="entry name" value="tRNA_int_endo"/>
    <property type="match status" value="1"/>
</dbReference>
<dbReference type="GO" id="GO:0005737">
    <property type="term" value="C:cytoplasm"/>
    <property type="evidence" value="ECO:0007669"/>
    <property type="project" value="TreeGrafter"/>
</dbReference>
<reference evidence="8 9" key="1">
    <citation type="submission" date="2017-03" db="EMBL/GenBank/DDBJ databases">
        <title>Genomes of endolithic fungi from Antarctica.</title>
        <authorList>
            <person name="Coleine C."/>
            <person name="Masonjones S."/>
            <person name="Stajich J.E."/>
        </authorList>
    </citation>
    <scope>NUCLEOTIDE SEQUENCE [LARGE SCALE GENOMIC DNA]</scope>
    <source>
        <strain evidence="8 9">CCFEE 6315</strain>
    </source>
</reference>
<dbReference type="GO" id="GO:0003676">
    <property type="term" value="F:nucleic acid binding"/>
    <property type="evidence" value="ECO:0007669"/>
    <property type="project" value="InterPro"/>
</dbReference>
<dbReference type="AlphaFoldDB" id="A0A4U0U3C7"/>
<dbReference type="Gene3D" id="3.40.1350.10">
    <property type="match status" value="1"/>
</dbReference>
<dbReference type="InterPro" id="IPR006677">
    <property type="entry name" value="tRNA_intron_Endonuc_cat-like"/>
</dbReference>
<evidence type="ECO:0000256" key="5">
    <source>
        <dbReference type="PIRSR" id="PIRSR011789-1"/>
    </source>
</evidence>
<feature type="region of interest" description="Disordered" evidence="6">
    <location>
        <begin position="196"/>
        <end position="277"/>
    </location>
</feature>
<comment type="function">
    <text evidence="4">Constitutes one of the two catalytic subunit of the tRNA-splicing endonuclease complex, a complex responsible for identification and cleavage of the splice sites in pre-tRNA. It cleaves pre-tRNA at the 5'- and 3'-splice sites to release the intron. The products are an intron and two tRNA half-molecules bearing 2',3'-cyclic phosphate and 5'-OH termini. There are no conserved sequences at the splice sites, but the intron is invariably located at the same site in the gene, placing the splice sites an invariant distance from the constant structural features of the tRNA body.</text>
</comment>
<feature type="active site" evidence="5">
    <location>
        <position position="378"/>
    </location>
</feature>
<dbReference type="SUPFAM" id="SSF53032">
    <property type="entry name" value="tRNA-intron endonuclease catalytic domain-like"/>
    <property type="match status" value="1"/>
</dbReference>
<dbReference type="OrthoDB" id="10249562at2759"/>
<dbReference type="PIRSF" id="PIRSF011789">
    <property type="entry name" value="tRNA_splic_SEN2"/>
    <property type="match status" value="1"/>
</dbReference>
<sequence>MANGHTTPKPGAQDNAPATTPKPGEQKKSRPRKRGPNYSQIHAKPLPLQIHPLPAFHPSHPLSLLHLCYVYLTQLISPPSSHPDTLYTGYYSPETRSVHVTDSKSIRALWEMGFFGKGNLSRSEPSWLEREKARVLAERAKRRGGGVGGGTAEEATMARREERRLFKLERARAERERIERQRAVEEGRMSVEEFERLEAGDAAPSSDQTPAEFTDDVQKSPQQTTHPEPRVPDADLINPTTAEPDKPALPGVTVTAPCGTVVPPEVPEIEEPEPEPNIPNQEHLQLTLEEAFFLSASLGILHIHNPGPPNPIALTPSTLLHTFTQTPLSPTAALEPDNPFLLTYTTYHHFRTLNWVVRPGTKFSCDYLLYAHGPVFSHAEFAVIILPAYTDPYWRTPEGLLKRRGVKAGESEGRDWWWLHCVNRVQSQVRKSLVLCYVDVPAPEVLRKAMAEEGWKGVLRRYKVREFVVRRWLANRSRD</sequence>
<dbReference type="InterPro" id="IPR006676">
    <property type="entry name" value="tRNA_splic"/>
</dbReference>
<dbReference type="GO" id="GO:0000214">
    <property type="term" value="C:tRNA-intron endonuclease complex"/>
    <property type="evidence" value="ECO:0007669"/>
    <property type="project" value="UniProtKB-UniRule"/>
</dbReference>
<dbReference type="InterPro" id="IPR036167">
    <property type="entry name" value="tRNA_intron_Endo_cat-like_sf"/>
</dbReference>
<dbReference type="PANTHER" id="PTHR21227">
    <property type="entry name" value="TRNA-SPLICING ENDONUCLEASE SUBUNIT SEN2"/>
    <property type="match status" value="1"/>
</dbReference>
<accession>A0A4U0U3C7</accession>
<dbReference type="EC" id="4.6.1.16" evidence="4"/>
<evidence type="ECO:0000256" key="4">
    <source>
        <dbReference type="PIRNR" id="PIRNR011789"/>
    </source>
</evidence>
<keyword evidence="3 4" id="KW-0456">Lyase</keyword>
<evidence type="ECO:0000256" key="2">
    <source>
        <dbReference type="ARBA" id="ARBA00022694"/>
    </source>
</evidence>
<dbReference type="EMBL" id="NAJL01000014">
    <property type="protein sequence ID" value="TKA29530.1"/>
    <property type="molecule type" value="Genomic_DNA"/>
</dbReference>